<feature type="transmembrane region" description="Helical" evidence="1">
    <location>
        <begin position="124"/>
        <end position="143"/>
    </location>
</feature>
<name>A0A1H3H1D8_9BACI</name>
<feature type="transmembrane region" description="Helical" evidence="1">
    <location>
        <begin position="83"/>
        <end position="103"/>
    </location>
</feature>
<evidence type="ECO:0000256" key="1">
    <source>
        <dbReference type="SAM" id="Phobius"/>
    </source>
</evidence>
<keyword evidence="1" id="KW-0472">Membrane</keyword>
<gene>
    <name evidence="2" type="ORF">SAMN04488081_1997</name>
</gene>
<dbReference type="InterPro" id="IPR025441">
    <property type="entry name" value="DUF4181"/>
</dbReference>
<organism evidence="2 3">
    <name type="scientific">Salimicrobium album</name>
    <dbReference type="NCBI Taxonomy" id="50717"/>
    <lineage>
        <taxon>Bacteria</taxon>
        <taxon>Bacillati</taxon>
        <taxon>Bacillota</taxon>
        <taxon>Bacilli</taxon>
        <taxon>Bacillales</taxon>
        <taxon>Bacillaceae</taxon>
        <taxon>Salimicrobium</taxon>
    </lineage>
</organism>
<feature type="transmembrane region" description="Helical" evidence="1">
    <location>
        <begin position="12"/>
        <end position="32"/>
    </location>
</feature>
<dbReference type="RefSeq" id="WP_093107489.1">
    <property type="nucleotide sequence ID" value="NZ_FNOS01000005.1"/>
</dbReference>
<keyword evidence="1" id="KW-1133">Transmembrane helix</keyword>
<sequence>MYTYGLEADFWWRLLLLIAIFSLLLFAFGTVARKWWKVRRGKILTNTYVNERHKEIDWFLRSLSIFSILAGFAINSTRPPLEWYWFLQPWFIGLFFLFIGEIVRAFMQYKYAENHNAYKVTISNTVFAIILYVTLATTNFWGLM</sequence>
<protein>
    <recommendedName>
        <fullName evidence="4">DUF4181 domain-containing protein</fullName>
    </recommendedName>
</protein>
<dbReference type="Proteomes" id="UP000198647">
    <property type="component" value="Unassembled WGS sequence"/>
</dbReference>
<dbReference type="EMBL" id="FNOS01000005">
    <property type="protein sequence ID" value="SDY08459.1"/>
    <property type="molecule type" value="Genomic_DNA"/>
</dbReference>
<keyword evidence="1" id="KW-0812">Transmembrane</keyword>
<accession>A0A1H3H1D8</accession>
<proteinExistence type="predicted"/>
<reference evidence="2 3" key="1">
    <citation type="submission" date="2016-10" db="EMBL/GenBank/DDBJ databases">
        <authorList>
            <person name="Varghese N."/>
            <person name="Submissions S."/>
        </authorList>
    </citation>
    <scope>NUCLEOTIDE SEQUENCE [LARGE SCALE GENOMIC DNA]</scope>
    <source>
        <strain evidence="2 3">DSM 20748</strain>
    </source>
</reference>
<evidence type="ECO:0008006" key="4">
    <source>
        <dbReference type="Google" id="ProtNLM"/>
    </source>
</evidence>
<keyword evidence="3" id="KW-1185">Reference proteome</keyword>
<dbReference type="Pfam" id="PF13789">
    <property type="entry name" value="DUF4181"/>
    <property type="match status" value="1"/>
</dbReference>
<evidence type="ECO:0000313" key="2">
    <source>
        <dbReference type="EMBL" id="SDY08459.1"/>
    </source>
</evidence>
<evidence type="ECO:0000313" key="3">
    <source>
        <dbReference type="Proteomes" id="UP000198647"/>
    </source>
</evidence>
<comment type="caution">
    <text evidence="2">The sequence shown here is derived from an EMBL/GenBank/DDBJ whole genome shotgun (WGS) entry which is preliminary data.</text>
</comment>
<feature type="transmembrane region" description="Helical" evidence="1">
    <location>
        <begin position="58"/>
        <end position="77"/>
    </location>
</feature>